<dbReference type="GO" id="GO:0007165">
    <property type="term" value="P:signal transduction"/>
    <property type="evidence" value="ECO:0007669"/>
    <property type="project" value="UniProtKB-KW"/>
</dbReference>
<evidence type="ECO:0000259" key="11">
    <source>
        <dbReference type="PROSITE" id="PS50885"/>
    </source>
</evidence>
<feature type="domain" description="Methyl-accepting transducer" evidence="10">
    <location>
        <begin position="267"/>
        <end position="503"/>
    </location>
</feature>
<gene>
    <name evidence="12" type="ORF">LG368_10295</name>
</gene>
<keyword evidence="2" id="KW-1003">Cell membrane</keyword>
<dbReference type="Pfam" id="PF17200">
    <property type="entry name" value="sCache_2"/>
    <property type="match status" value="1"/>
</dbReference>
<comment type="subcellular location">
    <subcellularLocation>
        <location evidence="1">Cell membrane</location>
        <topology evidence="1">Multi-pass membrane protein</topology>
    </subcellularLocation>
</comment>
<dbReference type="SUPFAM" id="SSF58104">
    <property type="entry name" value="Methyl-accepting chemotaxis protein (MCP) signaling domain"/>
    <property type="match status" value="1"/>
</dbReference>
<dbReference type="CDD" id="cd11386">
    <property type="entry name" value="MCP_signal"/>
    <property type="match status" value="1"/>
</dbReference>
<keyword evidence="3 9" id="KW-0812">Transmembrane</keyword>
<dbReference type="SMART" id="SM00283">
    <property type="entry name" value="MA"/>
    <property type="match status" value="1"/>
</dbReference>
<dbReference type="InterPro" id="IPR033480">
    <property type="entry name" value="sCache_2"/>
</dbReference>
<dbReference type="InterPro" id="IPR003660">
    <property type="entry name" value="HAMP_dom"/>
</dbReference>
<evidence type="ECO:0000256" key="3">
    <source>
        <dbReference type="ARBA" id="ARBA00022692"/>
    </source>
</evidence>
<dbReference type="EMBL" id="JAJATW010000014">
    <property type="protein sequence ID" value="MCB5162284.1"/>
    <property type="molecule type" value="Genomic_DNA"/>
</dbReference>
<evidence type="ECO:0000259" key="10">
    <source>
        <dbReference type="PROSITE" id="PS50111"/>
    </source>
</evidence>
<dbReference type="PRINTS" id="PR00260">
    <property type="entry name" value="CHEMTRNSDUCR"/>
</dbReference>
<keyword evidence="6 8" id="KW-0807">Transducer</keyword>
<evidence type="ECO:0000256" key="9">
    <source>
        <dbReference type="SAM" id="Phobius"/>
    </source>
</evidence>
<evidence type="ECO:0000256" key="1">
    <source>
        <dbReference type="ARBA" id="ARBA00004651"/>
    </source>
</evidence>
<proteinExistence type="inferred from homology"/>
<evidence type="ECO:0000256" key="5">
    <source>
        <dbReference type="ARBA" id="ARBA00023136"/>
    </source>
</evidence>
<dbReference type="FunFam" id="1.10.287.950:FF:000001">
    <property type="entry name" value="Methyl-accepting chemotaxis sensory transducer"/>
    <property type="match status" value="1"/>
</dbReference>
<evidence type="ECO:0000256" key="2">
    <source>
        <dbReference type="ARBA" id="ARBA00022475"/>
    </source>
</evidence>
<dbReference type="Pfam" id="PF00672">
    <property type="entry name" value="HAMP"/>
    <property type="match status" value="1"/>
</dbReference>
<dbReference type="InterPro" id="IPR004090">
    <property type="entry name" value="Chemotax_Me-accpt_rcpt"/>
</dbReference>
<keyword evidence="5 9" id="KW-0472">Membrane</keyword>
<dbReference type="RefSeq" id="WP_226754636.1">
    <property type="nucleotide sequence ID" value="NZ_JAJATW010000014.1"/>
</dbReference>
<dbReference type="PANTHER" id="PTHR32089:SF120">
    <property type="entry name" value="METHYL-ACCEPTING CHEMOTAXIS PROTEIN TLPQ"/>
    <property type="match status" value="1"/>
</dbReference>
<comment type="similarity">
    <text evidence="7">Belongs to the methyl-accepting chemotaxis (MCP) protein family.</text>
</comment>
<accession>A0A9X1LCP1</accession>
<feature type="transmembrane region" description="Helical" evidence="9">
    <location>
        <begin position="12"/>
        <end position="31"/>
    </location>
</feature>
<dbReference type="PROSITE" id="PS50111">
    <property type="entry name" value="CHEMOTAXIS_TRANSDUC_2"/>
    <property type="match status" value="1"/>
</dbReference>
<evidence type="ECO:0000313" key="12">
    <source>
        <dbReference type="EMBL" id="MCB5162284.1"/>
    </source>
</evidence>
<dbReference type="AlphaFoldDB" id="A0A9X1LCP1"/>
<comment type="caution">
    <text evidence="12">The sequence shown here is derived from an EMBL/GenBank/DDBJ whole genome shotgun (WGS) entry which is preliminary data.</text>
</comment>
<dbReference type="Proteomes" id="UP001139095">
    <property type="component" value="Unassembled WGS sequence"/>
</dbReference>
<evidence type="ECO:0000256" key="6">
    <source>
        <dbReference type="ARBA" id="ARBA00023224"/>
    </source>
</evidence>
<dbReference type="InterPro" id="IPR004089">
    <property type="entry name" value="MCPsignal_dom"/>
</dbReference>
<keyword evidence="4 9" id="KW-1133">Transmembrane helix</keyword>
<dbReference type="GO" id="GO:0006935">
    <property type="term" value="P:chemotaxis"/>
    <property type="evidence" value="ECO:0007669"/>
    <property type="project" value="InterPro"/>
</dbReference>
<name>A0A9X1LCP1_9GAMM</name>
<organism evidence="12 13">
    <name type="scientific">Marinomonas algarum</name>
    <dbReference type="NCBI Taxonomy" id="2883105"/>
    <lineage>
        <taxon>Bacteria</taxon>
        <taxon>Pseudomonadati</taxon>
        <taxon>Pseudomonadota</taxon>
        <taxon>Gammaproteobacteria</taxon>
        <taxon>Oceanospirillales</taxon>
        <taxon>Oceanospirillaceae</taxon>
        <taxon>Marinomonas</taxon>
    </lineage>
</organism>
<dbReference type="GO" id="GO:0004888">
    <property type="term" value="F:transmembrane signaling receptor activity"/>
    <property type="evidence" value="ECO:0007669"/>
    <property type="project" value="InterPro"/>
</dbReference>
<evidence type="ECO:0000256" key="4">
    <source>
        <dbReference type="ARBA" id="ARBA00022989"/>
    </source>
</evidence>
<feature type="transmembrane region" description="Helical" evidence="9">
    <location>
        <begin position="166"/>
        <end position="184"/>
    </location>
</feature>
<dbReference type="PANTHER" id="PTHR32089">
    <property type="entry name" value="METHYL-ACCEPTING CHEMOTAXIS PROTEIN MCPB"/>
    <property type="match status" value="1"/>
</dbReference>
<protein>
    <submittedName>
        <fullName evidence="12">Methyl-accepting chemotaxis protein</fullName>
    </submittedName>
</protein>
<dbReference type="PROSITE" id="PS50885">
    <property type="entry name" value="HAMP"/>
    <property type="match status" value="1"/>
</dbReference>
<evidence type="ECO:0000313" key="13">
    <source>
        <dbReference type="Proteomes" id="UP001139095"/>
    </source>
</evidence>
<feature type="transmembrane region" description="Helical" evidence="9">
    <location>
        <begin position="191"/>
        <end position="212"/>
    </location>
</feature>
<sequence>MSLSSIKIRYKLWGLIATLVTLLLVFTITTYSELYNQLLDARQQQVKEQVDNAYSLVNHYGQQAQYIGEEKAKKSALEAIAALRFGDNGYFWINDMQATLLMHPLKPSIIGKNMAKTTDAEGQFHWQKMVDTVKKQGEGYVNYAYQGPQVNKPEDKVSYVKGYKPWGWVIGSGVFYSSVTDLFWRAVAQSAVIELLLIVFATVASIVVVHNITRPLKIVTNHLQHIASGDLTEQLDMKRGDEIGVLVDAANSASQSLNDTLLEVDHAISELQAVCVQMQGNSENTKQGMDKQFQDVELLATAMNQMSYSIRDVAQHAKDTASATQTVQTITRQSSEDLNTTDSDIQKLTHYIAGANDVIVKLLAQTTDIDSVLGVIEGISEQTNLLALNAAIEAARAGELGRGFAVVADEVRSLASRTQTSTVEISAIIEKLQQQSKAASSSMASSTLQAESSAERMRLAAQKLRDMLIQVDDASARSNQIALAAEQQGSVAEEINQNIVGIRTVSEKVLIDAQQVSDGSTMIANMSHALSNKIRQFKFR</sequence>
<dbReference type="SMART" id="SM00304">
    <property type="entry name" value="HAMP"/>
    <property type="match status" value="1"/>
</dbReference>
<evidence type="ECO:0000256" key="8">
    <source>
        <dbReference type="PROSITE-ProRule" id="PRU00284"/>
    </source>
</evidence>
<keyword evidence="13" id="KW-1185">Reference proteome</keyword>
<dbReference type="CDD" id="cd06225">
    <property type="entry name" value="HAMP"/>
    <property type="match status" value="1"/>
</dbReference>
<dbReference type="Gene3D" id="3.30.450.20">
    <property type="entry name" value="PAS domain"/>
    <property type="match status" value="1"/>
</dbReference>
<evidence type="ECO:0000256" key="7">
    <source>
        <dbReference type="ARBA" id="ARBA00029447"/>
    </source>
</evidence>
<dbReference type="Gene3D" id="1.10.287.950">
    <property type="entry name" value="Methyl-accepting chemotaxis protein"/>
    <property type="match status" value="1"/>
</dbReference>
<dbReference type="GO" id="GO:0005886">
    <property type="term" value="C:plasma membrane"/>
    <property type="evidence" value="ECO:0007669"/>
    <property type="project" value="UniProtKB-SubCell"/>
</dbReference>
<dbReference type="SMART" id="SM01049">
    <property type="entry name" value="Cache_2"/>
    <property type="match status" value="1"/>
</dbReference>
<reference evidence="12" key="1">
    <citation type="submission" date="2021-10" db="EMBL/GenBank/DDBJ databases">
        <title>Marinomonas pontica sp. nov., isolated from the Black Sea.</title>
        <authorList>
            <person name="Zhao L.-H."/>
            <person name="Xue J.-H."/>
        </authorList>
    </citation>
    <scope>NUCLEOTIDE SEQUENCE</scope>
    <source>
        <strain evidence="12">E8</strain>
    </source>
</reference>
<feature type="domain" description="HAMP" evidence="11">
    <location>
        <begin position="210"/>
        <end position="262"/>
    </location>
</feature>
<dbReference type="Pfam" id="PF00015">
    <property type="entry name" value="MCPsignal"/>
    <property type="match status" value="1"/>
</dbReference>